<sequence>MSGLIMPKMMYGTAWKKERTTELVVQAFKAGFRGVDTACQPKHYREDLVGKALQSLFAEGVVSREDVFVQTKFTSIDGQDQNQLLPYDPQSSITDQVKQSFETSLKNLGLDYVDSVVLHSPLRTKEQALSAYKTLESFVDQGKINYLGLSNIYDSKLLLWLIENVRVKIGVVQNRWYENNGWDWAVWEICQKYGIRYQSFWTLTGSPTLLRHPLLINLARKYGLTPEQTVYKLCQIWNITPLCGSSTLTHVNEALAVEGASGVLEDTPEVKQLWDAMHS</sequence>
<dbReference type="InterPro" id="IPR020471">
    <property type="entry name" value="AKR"/>
</dbReference>
<dbReference type="Proteomes" id="UP001329825">
    <property type="component" value="Chromosome 10"/>
</dbReference>
<dbReference type="PANTHER" id="PTHR11732">
    <property type="entry name" value="ALDO/KETO REDUCTASE"/>
    <property type="match status" value="1"/>
</dbReference>
<dbReference type="InterPro" id="IPR023210">
    <property type="entry name" value="NADP_OxRdtase_dom"/>
</dbReference>
<gene>
    <name evidence="2" type="ORF">IL334_007384</name>
</gene>
<reference evidence="2 3" key="1">
    <citation type="submission" date="2024-01" db="EMBL/GenBank/DDBJ databases">
        <title>Comparative genomics of Cryptococcus and Kwoniella reveals pathogenesis evolution and contrasting modes of karyotype evolution via chromosome fusion or intercentromeric recombination.</title>
        <authorList>
            <person name="Coelho M.A."/>
            <person name="David-Palma M."/>
            <person name="Shea T."/>
            <person name="Bowers K."/>
            <person name="McGinley-Smith S."/>
            <person name="Mohammad A.W."/>
            <person name="Gnirke A."/>
            <person name="Yurkov A.M."/>
            <person name="Nowrousian M."/>
            <person name="Sun S."/>
            <person name="Cuomo C.A."/>
            <person name="Heitman J."/>
        </authorList>
    </citation>
    <scope>NUCLEOTIDE SEQUENCE [LARGE SCALE GENOMIC DNA]</scope>
    <source>
        <strain evidence="2">CBS 11374</strain>
    </source>
</reference>
<dbReference type="RefSeq" id="XP_062795125.1">
    <property type="nucleotide sequence ID" value="XM_062939074.1"/>
</dbReference>
<feature type="domain" description="NADP-dependent oxidoreductase" evidence="1">
    <location>
        <begin position="14"/>
        <end position="198"/>
    </location>
</feature>
<dbReference type="PRINTS" id="PR00069">
    <property type="entry name" value="ALDKETRDTASE"/>
</dbReference>
<dbReference type="GeneID" id="87959514"/>
<protein>
    <recommendedName>
        <fullName evidence="1">NADP-dependent oxidoreductase domain-containing protein</fullName>
    </recommendedName>
</protein>
<evidence type="ECO:0000313" key="2">
    <source>
        <dbReference type="EMBL" id="WRT70386.1"/>
    </source>
</evidence>
<dbReference type="CDD" id="cd19071">
    <property type="entry name" value="AKR_AKR1-5-like"/>
    <property type="match status" value="1"/>
</dbReference>
<dbReference type="Gene3D" id="3.20.20.100">
    <property type="entry name" value="NADP-dependent oxidoreductase domain"/>
    <property type="match status" value="1"/>
</dbReference>
<name>A0ABZ1DBN6_9TREE</name>
<organism evidence="2 3">
    <name type="scientific">Kwoniella shivajii</name>
    <dbReference type="NCBI Taxonomy" id="564305"/>
    <lineage>
        <taxon>Eukaryota</taxon>
        <taxon>Fungi</taxon>
        <taxon>Dikarya</taxon>
        <taxon>Basidiomycota</taxon>
        <taxon>Agaricomycotina</taxon>
        <taxon>Tremellomycetes</taxon>
        <taxon>Tremellales</taxon>
        <taxon>Cryptococcaceae</taxon>
        <taxon>Kwoniella</taxon>
    </lineage>
</organism>
<dbReference type="Pfam" id="PF00248">
    <property type="entry name" value="Aldo_ket_red"/>
    <property type="match status" value="1"/>
</dbReference>
<evidence type="ECO:0000313" key="3">
    <source>
        <dbReference type="Proteomes" id="UP001329825"/>
    </source>
</evidence>
<dbReference type="SUPFAM" id="SSF51430">
    <property type="entry name" value="NAD(P)-linked oxidoreductase"/>
    <property type="match status" value="1"/>
</dbReference>
<keyword evidence="3" id="KW-1185">Reference proteome</keyword>
<accession>A0ABZ1DBN6</accession>
<proteinExistence type="predicted"/>
<dbReference type="EMBL" id="CP141890">
    <property type="protein sequence ID" value="WRT70386.1"/>
    <property type="molecule type" value="Genomic_DNA"/>
</dbReference>
<evidence type="ECO:0000259" key="1">
    <source>
        <dbReference type="Pfam" id="PF00248"/>
    </source>
</evidence>
<dbReference type="InterPro" id="IPR036812">
    <property type="entry name" value="NAD(P)_OxRdtase_dom_sf"/>
</dbReference>